<dbReference type="PANTHER" id="PTHR36456:SF1">
    <property type="entry name" value="UPF0232 PROTEIN SCO3875"/>
    <property type="match status" value="1"/>
</dbReference>
<name>A0A1R3SS64_9BACT</name>
<keyword evidence="2" id="KW-1185">Reference proteome</keyword>
<proteinExistence type="predicted"/>
<gene>
    <name evidence="1" type="ORF">PSM36_0352</name>
</gene>
<dbReference type="KEGG" id="psac:PSM36_0352"/>
<dbReference type="RefSeq" id="WP_076928521.1">
    <property type="nucleotide sequence ID" value="NZ_LT605205.1"/>
</dbReference>
<dbReference type="Proteomes" id="UP000187464">
    <property type="component" value="Chromosome I"/>
</dbReference>
<accession>A0A1R3SS64</accession>
<evidence type="ECO:0000313" key="2">
    <source>
        <dbReference type="Proteomes" id="UP000187464"/>
    </source>
</evidence>
<sequence>MQKKNAQSLSEALSDFFSENSALRVKMAQQRVIRGWSELFGEGIAKYTGNLYFNRDTLYVHLTSAVLRAELMMIKEELIKKLNEHAEMTVVHDIVFR</sequence>
<dbReference type="Pfam" id="PF05258">
    <property type="entry name" value="DciA"/>
    <property type="match status" value="1"/>
</dbReference>
<organism evidence="1 2">
    <name type="scientific">Proteiniphilum saccharofermentans</name>
    <dbReference type="NCBI Taxonomy" id="1642647"/>
    <lineage>
        <taxon>Bacteria</taxon>
        <taxon>Pseudomonadati</taxon>
        <taxon>Bacteroidota</taxon>
        <taxon>Bacteroidia</taxon>
        <taxon>Bacteroidales</taxon>
        <taxon>Dysgonomonadaceae</taxon>
        <taxon>Proteiniphilum</taxon>
    </lineage>
</organism>
<dbReference type="EMBL" id="LT605205">
    <property type="protein sequence ID" value="SCD19186.1"/>
    <property type="molecule type" value="Genomic_DNA"/>
</dbReference>
<dbReference type="InterPro" id="IPR007922">
    <property type="entry name" value="DciA-like"/>
</dbReference>
<reference evidence="2" key="1">
    <citation type="submission" date="2016-08" db="EMBL/GenBank/DDBJ databases">
        <authorList>
            <person name="Wibberg D."/>
        </authorList>
    </citation>
    <scope>NUCLEOTIDE SEQUENCE [LARGE SCALE GENOMIC DNA]</scope>
</reference>
<evidence type="ECO:0008006" key="3">
    <source>
        <dbReference type="Google" id="ProtNLM"/>
    </source>
</evidence>
<evidence type="ECO:0000313" key="1">
    <source>
        <dbReference type="EMBL" id="SCD19186.1"/>
    </source>
</evidence>
<dbReference type="PANTHER" id="PTHR36456">
    <property type="entry name" value="UPF0232 PROTEIN SCO3875"/>
    <property type="match status" value="1"/>
</dbReference>
<protein>
    <recommendedName>
        <fullName evidence="3">DUF721 domain-containing protein</fullName>
    </recommendedName>
</protein>
<dbReference type="STRING" id="1642647.PSM36_0352"/>
<dbReference type="AlphaFoldDB" id="A0A1R3SS64"/>